<feature type="transmembrane region" description="Helical" evidence="8">
    <location>
        <begin position="70"/>
        <end position="89"/>
    </location>
</feature>
<accession>A0A6N7EN36</accession>
<dbReference type="InterPro" id="IPR000620">
    <property type="entry name" value="EamA_dom"/>
</dbReference>
<comment type="caution">
    <text evidence="10">The sequence shown here is derived from an EMBL/GenBank/DDBJ whole genome shotgun (WGS) entry which is preliminary data.</text>
</comment>
<dbReference type="GO" id="GO:0005886">
    <property type="term" value="C:plasma membrane"/>
    <property type="evidence" value="ECO:0007669"/>
    <property type="project" value="UniProtKB-SubCell"/>
</dbReference>
<name>A0A6N7EN36_9MICO</name>
<evidence type="ECO:0000256" key="7">
    <source>
        <dbReference type="ARBA" id="ARBA00023136"/>
    </source>
</evidence>
<keyword evidence="6 8" id="KW-1133">Transmembrane helix</keyword>
<evidence type="ECO:0000256" key="2">
    <source>
        <dbReference type="ARBA" id="ARBA00007362"/>
    </source>
</evidence>
<evidence type="ECO:0000259" key="9">
    <source>
        <dbReference type="Pfam" id="PF00892"/>
    </source>
</evidence>
<dbReference type="AlphaFoldDB" id="A0A6N7EN36"/>
<feature type="transmembrane region" description="Helical" evidence="8">
    <location>
        <begin position="5"/>
        <end position="21"/>
    </location>
</feature>
<evidence type="ECO:0000256" key="5">
    <source>
        <dbReference type="ARBA" id="ARBA00022692"/>
    </source>
</evidence>
<evidence type="ECO:0000313" key="11">
    <source>
        <dbReference type="Proteomes" id="UP000437709"/>
    </source>
</evidence>
<comment type="subcellular location">
    <subcellularLocation>
        <location evidence="1">Cell membrane</location>
        <topology evidence="1">Multi-pass membrane protein</topology>
    </subcellularLocation>
</comment>
<sequence length="292" mass="31343">MPSGVLLSVLASVMFGVLYFLPARLGLTGEEFYGWRVLLTVPLVAVLLAASGRWRTVREMAGRIRARPGVLGRLAATAALLGPQLWLFSWAPNNGHALEVALGYFLMPLVMVVIGLLLHGERLSRLRVLAVLCAVVGVGNELLRVGALSWSTVLVALGYPAYFELRRRLGTATTGGMWFELVLMLPVAGWFLLTGPTGGAAVDRTGLLVLMGLLSATALVCYLVASQVLSFSLFGLLSYVEPVCLALVSVVLLHEAITAREWFTYGPIWAAVALLVLEGAAQARRMRGLRAG</sequence>
<feature type="transmembrane region" description="Helical" evidence="8">
    <location>
        <begin position="33"/>
        <end position="50"/>
    </location>
</feature>
<protein>
    <submittedName>
        <fullName evidence="10">EamA family transporter RarD</fullName>
    </submittedName>
</protein>
<dbReference type="OrthoDB" id="3250831at2"/>
<dbReference type="SUPFAM" id="SSF103481">
    <property type="entry name" value="Multidrug resistance efflux transporter EmrE"/>
    <property type="match status" value="2"/>
</dbReference>
<feature type="transmembrane region" description="Helical" evidence="8">
    <location>
        <begin position="101"/>
        <end position="119"/>
    </location>
</feature>
<dbReference type="InterPro" id="IPR037185">
    <property type="entry name" value="EmrE-like"/>
</dbReference>
<dbReference type="InterPro" id="IPR004626">
    <property type="entry name" value="RarD"/>
</dbReference>
<dbReference type="NCBIfam" id="TIGR00688">
    <property type="entry name" value="rarD"/>
    <property type="match status" value="1"/>
</dbReference>
<proteinExistence type="inferred from homology"/>
<gene>
    <name evidence="10" type="primary">rarD</name>
    <name evidence="10" type="ORF">GB881_06065</name>
</gene>
<keyword evidence="3" id="KW-0813">Transport</keyword>
<evidence type="ECO:0000256" key="6">
    <source>
        <dbReference type="ARBA" id="ARBA00022989"/>
    </source>
</evidence>
<evidence type="ECO:0000256" key="4">
    <source>
        <dbReference type="ARBA" id="ARBA00022475"/>
    </source>
</evidence>
<keyword evidence="11" id="KW-1185">Reference proteome</keyword>
<dbReference type="Proteomes" id="UP000437709">
    <property type="component" value="Unassembled WGS sequence"/>
</dbReference>
<feature type="transmembrane region" description="Helical" evidence="8">
    <location>
        <begin position="148"/>
        <end position="165"/>
    </location>
</feature>
<keyword evidence="7 8" id="KW-0472">Membrane</keyword>
<feature type="transmembrane region" description="Helical" evidence="8">
    <location>
        <begin position="205"/>
        <end position="224"/>
    </location>
</feature>
<evidence type="ECO:0000313" key="10">
    <source>
        <dbReference type="EMBL" id="MPV36624.1"/>
    </source>
</evidence>
<evidence type="ECO:0000256" key="3">
    <source>
        <dbReference type="ARBA" id="ARBA00022448"/>
    </source>
</evidence>
<organism evidence="10 11">
    <name type="scientific">Georgenia subflava</name>
    <dbReference type="NCBI Taxonomy" id="1622177"/>
    <lineage>
        <taxon>Bacteria</taxon>
        <taxon>Bacillati</taxon>
        <taxon>Actinomycetota</taxon>
        <taxon>Actinomycetes</taxon>
        <taxon>Micrococcales</taxon>
        <taxon>Bogoriellaceae</taxon>
        <taxon>Georgenia</taxon>
    </lineage>
</organism>
<keyword evidence="5 8" id="KW-0812">Transmembrane</keyword>
<evidence type="ECO:0000256" key="8">
    <source>
        <dbReference type="SAM" id="Phobius"/>
    </source>
</evidence>
<evidence type="ECO:0000256" key="1">
    <source>
        <dbReference type="ARBA" id="ARBA00004651"/>
    </source>
</evidence>
<feature type="transmembrane region" description="Helical" evidence="8">
    <location>
        <begin position="177"/>
        <end position="193"/>
    </location>
</feature>
<dbReference type="EMBL" id="WHPC01000015">
    <property type="protein sequence ID" value="MPV36624.1"/>
    <property type="molecule type" value="Genomic_DNA"/>
</dbReference>
<reference evidence="10 11" key="1">
    <citation type="submission" date="2019-10" db="EMBL/GenBank/DDBJ databases">
        <title>Georgenia wutianyii sp. nov. and Georgenia yuyongxinii sp. nov. isolated from plateau pika (Ochotona curzoniae) in the Qinghai-Tibet plateau of China.</title>
        <authorList>
            <person name="Tian Z."/>
        </authorList>
    </citation>
    <scope>NUCLEOTIDE SEQUENCE [LARGE SCALE GENOMIC DNA]</scope>
    <source>
        <strain evidence="10 11">JCM 19765</strain>
    </source>
</reference>
<keyword evidence="4" id="KW-1003">Cell membrane</keyword>
<feature type="transmembrane region" description="Helical" evidence="8">
    <location>
        <begin position="262"/>
        <end position="281"/>
    </location>
</feature>
<comment type="similarity">
    <text evidence="2">Belongs to the EamA transporter family.</text>
</comment>
<dbReference type="Pfam" id="PF00892">
    <property type="entry name" value="EamA"/>
    <property type="match status" value="1"/>
</dbReference>
<feature type="domain" description="EamA" evidence="9">
    <location>
        <begin position="3"/>
        <end position="138"/>
    </location>
</feature>